<evidence type="ECO:0000313" key="4">
    <source>
        <dbReference type="EMBL" id="SLN68763.1"/>
    </source>
</evidence>
<dbReference type="SFLD" id="SFLDG01140">
    <property type="entry name" value="C2.B:_Phosphomannomutase_and_P"/>
    <property type="match status" value="1"/>
</dbReference>
<dbReference type="GO" id="GO:0000287">
    <property type="term" value="F:magnesium ion binding"/>
    <property type="evidence" value="ECO:0007669"/>
    <property type="project" value="TreeGrafter"/>
</dbReference>
<dbReference type="InterPro" id="IPR006381">
    <property type="entry name" value="HAD-SF-IIB-MPGP"/>
</dbReference>
<evidence type="ECO:0000256" key="1">
    <source>
        <dbReference type="ARBA" id="ARBA00022723"/>
    </source>
</evidence>
<sequence>MSGFLVFTDLDGTLLDHSTYSYAAARDALRLLHHHGVPLVLASSKTAAEIAPLRAELGYPHVPAIVENGAGILEAHAKAGEDRGDYLEIIAILNALPGRIRACFEGFSDWSVGEIARHTGLPAEEAARAAARQFSEPGIWLGSDEELAAFEAELAKYGLRGRRGGRFYTLSFGATKASRMAEITARARPAPITLALGDAPNDREMIEMADYGVIIKNDHGAELPALDGEAQGRVIRTDLSGPAGWNRAVIDILSPHFGAKT</sequence>
<dbReference type="Pfam" id="PF08282">
    <property type="entry name" value="Hydrolase_3"/>
    <property type="match status" value="1"/>
</dbReference>
<keyword evidence="3" id="KW-0460">Magnesium</keyword>
<dbReference type="PANTHER" id="PTHR10000">
    <property type="entry name" value="PHOSPHOSERINE PHOSPHATASE"/>
    <property type="match status" value="1"/>
</dbReference>
<proteinExistence type="predicted"/>
<dbReference type="InterPro" id="IPR006379">
    <property type="entry name" value="HAD-SF_hydro_IIB"/>
</dbReference>
<accession>A0A1Y5TP38</accession>
<dbReference type="InterPro" id="IPR023214">
    <property type="entry name" value="HAD_sf"/>
</dbReference>
<name>A0A1Y5TP38_9RHOB</name>
<dbReference type="RefSeq" id="WP_234990523.1">
    <property type="nucleotide sequence ID" value="NZ_FWFS01000014.1"/>
</dbReference>
<keyword evidence="5" id="KW-1185">Reference proteome</keyword>
<dbReference type="GO" id="GO:0050531">
    <property type="term" value="F:mannosyl-3-phosphoglycerate phosphatase activity"/>
    <property type="evidence" value="ECO:0007669"/>
    <property type="project" value="UniProtKB-EC"/>
</dbReference>
<evidence type="ECO:0000256" key="2">
    <source>
        <dbReference type="ARBA" id="ARBA00022801"/>
    </source>
</evidence>
<dbReference type="Gene3D" id="3.40.50.1000">
    <property type="entry name" value="HAD superfamily/HAD-like"/>
    <property type="match status" value="1"/>
</dbReference>
<dbReference type="Gene3D" id="3.30.980.20">
    <property type="entry name" value="Putative mannosyl-3-phosphoglycerate phosphatase, domain 2"/>
    <property type="match status" value="1"/>
</dbReference>
<dbReference type="GO" id="GO:0005829">
    <property type="term" value="C:cytosol"/>
    <property type="evidence" value="ECO:0007669"/>
    <property type="project" value="TreeGrafter"/>
</dbReference>
<dbReference type="SFLD" id="SFLDS00003">
    <property type="entry name" value="Haloacid_Dehalogenase"/>
    <property type="match status" value="1"/>
</dbReference>
<dbReference type="NCBIfam" id="TIGR01486">
    <property type="entry name" value="HAD-SF-IIB-MPGP"/>
    <property type="match status" value="1"/>
</dbReference>
<reference evidence="4 5" key="1">
    <citation type="submission" date="2017-03" db="EMBL/GenBank/DDBJ databases">
        <authorList>
            <person name="Afonso C.L."/>
            <person name="Miller P.J."/>
            <person name="Scott M.A."/>
            <person name="Spackman E."/>
            <person name="Goraichik I."/>
            <person name="Dimitrov K.M."/>
            <person name="Suarez D.L."/>
            <person name="Swayne D.E."/>
        </authorList>
    </citation>
    <scope>NUCLEOTIDE SEQUENCE [LARGE SCALE GENOMIC DNA]</scope>
    <source>
        <strain evidence="4 5">CECT 8620</strain>
    </source>
</reference>
<dbReference type="AlphaFoldDB" id="A0A1Y5TP38"/>
<dbReference type="NCBIfam" id="TIGR01484">
    <property type="entry name" value="HAD-SF-IIB"/>
    <property type="match status" value="1"/>
</dbReference>
<organism evidence="4 5">
    <name type="scientific">Aquimixticola soesokkakensis</name>
    <dbReference type="NCBI Taxonomy" id="1519096"/>
    <lineage>
        <taxon>Bacteria</taxon>
        <taxon>Pseudomonadati</taxon>
        <taxon>Pseudomonadota</taxon>
        <taxon>Alphaproteobacteria</taxon>
        <taxon>Rhodobacterales</taxon>
        <taxon>Paracoccaceae</taxon>
        <taxon>Aquimixticola</taxon>
    </lineage>
</organism>
<evidence type="ECO:0000256" key="3">
    <source>
        <dbReference type="ARBA" id="ARBA00022842"/>
    </source>
</evidence>
<dbReference type="SUPFAM" id="SSF56784">
    <property type="entry name" value="HAD-like"/>
    <property type="match status" value="1"/>
</dbReference>
<dbReference type="GO" id="GO:0051479">
    <property type="term" value="P:mannosylglycerate biosynthetic process"/>
    <property type="evidence" value="ECO:0007669"/>
    <property type="project" value="InterPro"/>
</dbReference>
<dbReference type="PANTHER" id="PTHR10000:SF8">
    <property type="entry name" value="HAD SUPERFAMILY HYDROLASE-LIKE, TYPE 3"/>
    <property type="match status" value="1"/>
</dbReference>
<gene>
    <name evidence="4" type="primary">yedP</name>
    <name evidence="4" type="ORF">AQS8620_03256</name>
</gene>
<keyword evidence="2 4" id="KW-0378">Hydrolase</keyword>
<evidence type="ECO:0000313" key="5">
    <source>
        <dbReference type="Proteomes" id="UP000193862"/>
    </source>
</evidence>
<dbReference type="SFLD" id="SFLDG01142">
    <property type="entry name" value="C2.B.2:_Mannosyl-3-phosphoglyc"/>
    <property type="match status" value="1"/>
</dbReference>
<protein>
    <submittedName>
        <fullName evidence="4">Putative mannosyl-3-phosphoglycerate phosphatase</fullName>
        <ecNumber evidence="4">3.1.3.70</ecNumber>
    </submittedName>
</protein>
<keyword evidence="1" id="KW-0479">Metal-binding</keyword>
<dbReference type="InterPro" id="IPR036412">
    <property type="entry name" value="HAD-like_sf"/>
</dbReference>
<dbReference type="Proteomes" id="UP000193862">
    <property type="component" value="Unassembled WGS sequence"/>
</dbReference>
<dbReference type="EC" id="3.1.3.70" evidence="4"/>
<dbReference type="EMBL" id="FWFS01000014">
    <property type="protein sequence ID" value="SLN68763.1"/>
    <property type="molecule type" value="Genomic_DNA"/>
</dbReference>